<protein>
    <submittedName>
        <fullName evidence="1">Three-Cys-motif partner protein</fullName>
    </submittedName>
</protein>
<accession>A0ABU0DLZ8</accession>
<reference evidence="1 2" key="1">
    <citation type="submission" date="2023-07" db="EMBL/GenBank/DDBJ databases">
        <title>Genomic Encyclopedia of Type Strains, Phase IV (KMG-IV): sequencing the most valuable type-strain genomes for metagenomic binning, comparative biology and taxonomic classification.</title>
        <authorList>
            <person name="Goeker M."/>
        </authorList>
    </citation>
    <scope>NUCLEOTIDE SEQUENCE [LARGE SCALE GENOMIC DNA]</scope>
    <source>
        <strain evidence="1 2">DSM 1277</strain>
    </source>
</reference>
<gene>
    <name evidence="1" type="ORF">J2S76_003834</name>
</gene>
<dbReference type="InterPro" id="IPR031009">
    <property type="entry name" value="Tcm_partner"/>
</dbReference>
<keyword evidence="2" id="KW-1185">Reference proteome</keyword>
<organism evidence="1 2">
    <name type="scientific">Ancylobacter vacuolatus</name>
    <dbReference type="NCBI Taxonomy" id="223389"/>
    <lineage>
        <taxon>Bacteria</taxon>
        <taxon>Pseudomonadati</taxon>
        <taxon>Pseudomonadota</taxon>
        <taxon>Alphaproteobacteria</taxon>
        <taxon>Hyphomicrobiales</taxon>
        <taxon>Xanthobacteraceae</taxon>
        <taxon>Ancylobacter</taxon>
    </lineage>
</organism>
<evidence type="ECO:0000313" key="2">
    <source>
        <dbReference type="Proteomes" id="UP001238467"/>
    </source>
</evidence>
<proteinExistence type="predicted"/>
<name>A0ABU0DLZ8_9HYPH</name>
<evidence type="ECO:0000313" key="1">
    <source>
        <dbReference type="EMBL" id="MDQ0349389.1"/>
    </source>
</evidence>
<sequence length="305" mass="34848">MTEVDDSHEFGSEDVTETKLRLLEKYIQAFATALRGKFPRIWYIDAFAGTGSRTIKVGATGANIFGEAKEETVDRKRGSARIALDVQPNFDRLIFMEQRKKHYDALVELKQQHPTRDIFVLQGDANEIIQSQLHLADWRGTRAVIFLDPYGMNVDWKTLECIASTGAIDVWYLFSLSGLFRQAARNISAIDQHKRNAITRMLGTSEWEAELYQREEVYTDLFGQESKHERQRIADVAGLEKYVTKRLRTIFPMVLEPFALPPVRRPQIFSLYFALSNNDPKAIGLAKNIASHILNSGKPSHTRSR</sequence>
<dbReference type="InterPro" id="IPR029063">
    <property type="entry name" value="SAM-dependent_MTases_sf"/>
</dbReference>
<dbReference type="SUPFAM" id="SSF53335">
    <property type="entry name" value="S-adenosyl-L-methionine-dependent methyltransferases"/>
    <property type="match status" value="1"/>
</dbReference>
<dbReference type="RefSeq" id="WP_307063045.1">
    <property type="nucleotide sequence ID" value="NZ_JAUSUH010000010.1"/>
</dbReference>
<dbReference type="NCBIfam" id="TIGR04474">
    <property type="entry name" value="tcm_partner"/>
    <property type="match status" value="1"/>
</dbReference>
<dbReference type="Proteomes" id="UP001238467">
    <property type="component" value="Unassembled WGS sequence"/>
</dbReference>
<comment type="caution">
    <text evidence="1">The sequence shown here is derived from an EMBL/GenBank/DDBJ whole genome shotgun (WGS) entry which is preliminary data.</text>
</comment>
<dbReference type="EMBL" id="JAUSUH010000010">
    <property type="protein sequence ID" value="MDQ0349389.1"/>
    <property type="molecule type" value="Genomic_DNA"/>
</dbReference>